<evidence type="ECO:0000256" key="1">
    <source>
        <dbReference type="SAM" id="Phobius"/>
    </source>
</evidence>
<reference evidence="2 3" key="2">
    <citation type="journal article" date="2015" name="Syst. Appl. Microbiol.">
        <title>Nitrincola nitratireducens sp. nov. isolated from a haloalkaline crater lake.</title>
        <authorList>
            <person name="Singh A."/>
            <person name="Vaidya B."/>
            <person name="Tanuku N.R."/>
            <person name="Pinnaka A.K."/>
        </authorList>
    </citation>
    <scope>NUCLEOTIDE SEQUENCE [LARGE SCALE GENOMIC DNA]</scope>
    <source>
        <strain evidence="2 3">AK23</strain>
    </source>
</reference>
<gene>
    <name evidence="2" type="ORF">D791_03402</name>
</gene>
<dbReference type="EMBL" id="AONB01000021">
    <property type="protein sequence ID" value="EXJ09730.1"/>
    <property type="molecule type" value="Genomic_DNA"/>
</dbReference>
<evidence type="ECO:0000313" key="2">
    <source>
        <dbReference type="EMBL" id="EXJ09730.1"/>
    </source>
</evidence>
<protein>
    <submittedName>
        <fullName evidence="2">Uncharacterized protein</fullName>
    </submittedName>
</protein>
<reference evidence="3" key="1">
    <citation type="submission" date="2012-11" db="EMBL/GenBank/DDBJ databases">
        <authorList>
            <person name="Singh A."/>
            <person name="Pinnaka A.K."/>
            <person name="Vaidya B."/>
        </authorList>
    </citation>
    <scope>NUCLEOTIDE SEQUENCE [LARGE SCALE GENOMIC DNA]</scope>
    <source>
        <strain evidence="3">AK23</strain>
    </source>
</reference>
<name>W9VGE9_9GAMM</name>
<feature type="transmembrane region" description="Helical" evidence="1">
    <location>
        <begin position="39"/>
        <end position="56"/>
    </location>
</feature>
<organism evidence="2 3">
    <name type="scientific">Nitrincola nitratireducens</name>
    <dbReference type="NCBI Taxonomy" id="1229521"/>
    <lineage>
        <taxon>Bacteria</taxon>
        <taxon>Pseudomonadati</taxon>
        <taxon>Pseudomonadota</taxon>
        <taxon>Gammaproteobacteria</taxon>
        <taxon>Oceanospirillales</taxon>
        <taxon>Oceanospirillaceae</taxon>
        <taxon>Nitrincola</taxon>
    </lineage>
</organism>
<dbReference type="Proteomes" id="UP000019464">
    <property type="component" value="Unassembled WGS sequence"/>
</dbReference>
<keyword evidence="1" id="KW-0472">Membrane</keyword>
<evidence type="ECO:0000313" key="3">
    <source>
        <dbReference type="Proteomes" id="UP000019464"/>
    </source>
</evidence>
<feature type="transmembrane region" description="Helical" evidence="1">
    <location>
        <begin position="6"/>
        <end position="27"/>
    </location>
</feature>
<keyword evidence="3" id="KW-1185">Reference proteome</keyword>
<dbReference type="AlphaFoldDB" id="W9VGE9"/>
<proteinExistence type="predicted"/>
<dbReference type="RefSeq" id="WP_036513521.1">
    <property type="nucleotide sequence ID" value="NZ_AONB01000021.1"/>
</dbReference>
<keyword evidence="1" id="KW-0812">Transmembrane</keyword>
<dbReference type="STRING" id="1229521.D791_03402"/>
<accession>W9VGE9</accession>
<keyword evidence="1" id="KW-1133">Transmembrane helix</keyword>
<sequence>MESDTLAIALILTTTIALALLSVKLGLVTIPKKNTKPNIAYWTLIPTTIMGIIYLGKLLCATV</sequence>
<comment type="caution">
    <text evidence="2">The sequence shown here is derived from an EMBL/GenBank/DDBJ whole genome shotgun (WGS) entry which is preliminary data.</text>
</comment>